<feature type="compositionally biased region" description="Polar residues" evidence="6">
    <location>
        <begin position="217"/>
        <end position="226"/>
    </location>
</feature>
<evidence type="ECO:0000256" key="2">
    <source>
        <dbReference type="ARBA" id="ARBA00006726"/>
    </source>
</evidence>
<dbReference type="STRING" id="29172.A0A0D8XYN7"/>
<evidence type="ECO:0000256" key="6">
    <source>
        <dbReference type="SAM" id="MobiDB-lite"/>
    </source>
</evidence>
<feature type="region of interest" description="Disordered" evidence="6">
    <location>
        <begin position="183"/>
        <end position="233"/>
    </location>
</feature>
<evidence type="ECO:0000256" key="3">
    <source>
        <dbReference type="ARBA" id="ARBA00023013"/>
    </source>
</evidence>
<evidence type="ECO:0000256" key="4">
    <source>
        <dbReference type="ARBA" id="ARBA00023242"/>
    </source>
</evidence>
<name>A0A0D8XYN7_DICVI</name>
<reference evidence="8 9" key="1">
    <citation type="submission" date="2013-11" db="EMBL/GenBank/DDBJ databases">
        <title>Draft genome of the bovine lungworm Dictyocaulus viviparus.</title>
        <authorList>
            <person name="Mitreva M."/>
        </authorList>
    </citation>
    <scope>NUCLEOTIDE SEQUENCE [LARGE SCALE GENOMIC DNA]</scope>
    <source>
        <strain evidence="8 9">HannoverDv2000</strain>
    </source>
</reference>
<dbReference type="InterPro" id="IPR044898">
    <property type="entry name" value="CDI_dom_sf"/>
</dbReference>
<evidence type="ECO:0000313" key="8">
    <source>
        <dbReference type="EMBL" id="KJH49743.1"/>
    </source>
</evidence>
<dbReference type="Proteomes" id="UP000053766">
    <property type="component" value="Unassembled WGS sequence"/>
</dbReference>
<evidence type="ECO:0000256" key="5">
    <source>
        <dbReference type="ARBA" id="ARBA00023306"/>
    </source>
</evidence>
<dbReference type="Gene3D" id="4.10.365.10">
    <property type="entry name" value="p27"/>
    <property type="match status" value="1"/>
</dbReference>
<dbReference type="GO" id="GO:0005634">
    <property type="term" value="C:nucleus"/>
    <property type="evidence" value="ECO:0007669"/>
    <property type="project" value="UniProtKB-SubCell"/>
</dbReference>
<evidence type="ECO:0000259" key="7">
    <source>
        <dbReference type="Pfam" id="PF02234"/>
    </source>
</evidence>
<accession>A0A0D8XYN7</accession>
<dbReference type="OrthoDB" id="6373236at2759"/>
<dbReference type="PANTHER" id="PTHR10265">
    <property type="entry name" value="CYCLIN-DEPENDENT KINASE INHIBITOR 1"/>
    <property type="match status" value="1"/>
</dbReference>
<comment type="similarity">
    <text evidence="2">Belongs to the CDI family.</text>
</comment>
<dbReference type="GO" id="GO:0051726">
    <property type="term" value="P:regulation of cell cycle"/>
    <property type="evidence" value="ECO:0007669"/>
    <property type="project" value="InterPro"/>
</dbReference>
<dbReference type="AlphaFoldDB" id="A0A0D8XYN7"/>
<proteinExistence type="inferred from homology"/>
<keyword evidence="3" id="KW-0649">Protein kinase inhibitor</keyword>
<feature type="compositionally biased region" description="Low complexity" evidence="6">
    <location>
        <begin position="190"/>
        <end position="204"/>
    </location>
</feature>
<dbReference type="Pfam" id="PF02234">
    <property type="entry name" value="CDI"/>
    <property type="match status" value="1"/>
</dbReference>
<keyword evidence="5" id="KW-0131">Cell cycle</keyword>
<keyword evidence="4" id="KW-0539">Nucleus</keyword>
<feature type="domain" description="Cyclin-dependent kinase inhibitor" evidence="7">
    <location>
        <begin position="15"/>
        <end position="63"/>
    </location>
</feature>
<sequence length="233" mass="26804">MENDSPGIMLRKKRCLFGKPDRNEVENWLSETTKKQLKNSRVKWSYDFELDKPVCGDVEYERLPIDKAGFSTHYVPSVYKPLTVRKKKVKKAEFDPNIPSVSTKQENDINSSIHRPLTRSFVRQQSGEDYRCRRSLKQAKLTNYLRVRKRRSVESRSPKQHVASLKSIKSNFPSSPFRFVDDVDGDGAIPSSNSLRSFSSSPSKSPRKRPAHKIPQEFSSQVSKFHSQIAADQ</sequence>
<dbReference type="PANTHER" id="PTHR10265:SF45">
    <property type="entry name" value="DACAPO"/>
    <property type="match status" value="1"/>
</dbReference>
<comment type="subcellular location">
    <subcellularLocation>
        <location evidence="1">Nucleus</location>
    </subcellularLocation>
</comment>
<evidence type="ECO:0000256" key="1">
    <source>
        <dbReference type="ARBA" id="ARBA00004123"/>
    </source>
</evidence>
<keyword evidence="9" id="KW-1185">Reference proteome</keyword>
<dbReference type="InterPro" id="IPR003175">
    <property type="entry name" value="CDI_dom"/>
</dbReference>
<organism evidence="8 9">
    <name type="scientific">Dictyocaulus viviparus</name>
    <name type="common">Bovine lungworm</name>
    <dbReference type="NCBI Taxonomy" id="29172"/>
    <lineage>
        <taxon>Eukaryota</taxon>
        <taxon>Metazoa</taxon>
        <taxon>Ecdysozoa</taxon>
        <taxon>Nematoda</taxon>
        <taxon>Chromadorea</taxon>
        <taxon>Rhabditida</taxon>
        <taxon>Rhabditina</taxon>
        <taxon>Rhabditomorpha</taxon>
        <taxon>Strongyloidea</taxon>
        <taxon>Metastrongylidae</taxon>
        <taxon>Dictyocaulus</taxon>
    </lineage>
</organism>
<dbReference type="EMBL" id="KN716224">
    <property type="protein sequence ID" value="KJH49743.1"/>
    <property type="molecule type" value="Genomic_DNA"/>
</dbReference>
<evidence type="ECO:0000313" key="9">
    <source>
        <dbReference type="Proteomes" id="UP000053766"/>
    </source>
</evidence>
<protein>
    <recommendedName>
        <fullName evidence="7">Cyclin-dependent kinase inhibitor domain-containing protein</fullName>
    </recommendedName>
</protein>
<gene>
    <name evidence="8" type="ORF">DICVIV_04083</name>
</gene>
<reference evidence="9" key="2">
    <citation type="journal article" date="2016" name="Sci. Rep.">
        <title>Dictyocaulus viviparus genome, variome and transcriptome elucidate lungworm biology and support future intervention.</title>
        <authorList>
            <person name="McNulty S.N."/>
            <person name="Strube C."/>
            <person name="Rosa B.A."/>
            <person name="Martin J.C."/>
            <person name="Tyagi R."/>
            <person name="Choi Y.J."/>
            <person name="Wang Q."/>
            <person name="Hallsworth Pepin K."/>
            <person name="Zhang X."/>
            <person name="Ozersky P."/>
            <person name="Wilson R.K."/>
            <person name="Sternberg P.W."/>
            <person name="Gasser R.B."/>
            <person name="Mitreva M."/>
        </authorList>
    </citation>
    <scope>NUCLEOTIDE SEQUENCE [LARGE SCALE GENOMIC DNA]</scope>
    <source>
        <strain evidence="9">HannoverDv2000</strain>
    </source>
</reference>
<dbReference type="GO" id="GO:0004861">
    <property type="term" value="F:cyclin-dependent protein serine/threonine kinase inhibitor activity"/>
    <property type="evidence" value="ECO:0007669"/>
    <property type="project" value="InterPro"/>
</dbReference>